<comment type="similarity">
    <text evidence="2 7">Belongs to the glycosyl hydrolase 29 family.</text>
</comment>
<feature type="domain" description="Glycoside hydrolase family 29 N-terminal" evidence="8">
    <location>
        <begin position="22"/>
        <end position="393"/>
    </location>
</feature>
<evidence type="ECO:0000256" key="6">
    <source>
        <dbReference type="ARBA" id="ARBA00023295"/>
    </source>
</evidence>
<dbReference type="SUPFAM" id="SSF51445">
    <property type="entry name" value="(Trans)glycosidases"/>
    <property type="match status" value="1"/>
</dbReference>
<keyword evidence="6 7" id="KW-0326">Glycosidase</keyword>
<dbReference type="InterPro" id="IPR016286">
    <property type="entry name" value="FUC_metazoa-typ"/>
</dbReference>
<dbReference type="PANTHER" id="PTHR10030">
    <property type="entry name" value="ALPHA-L-FUCOSIDASE"/>
    <property type="match status" value="1"/>
</dbReference>
<evidence type="ECO:0000256" key="7">
    <source>
        <dbReference type="PIRNR" id="PIRNR001092"/>
    </source>
</evidence>
<dbReference type="RefSeq" id="XP_022253093.1">
    <property type="nucleotide sequence ID" value="XM_022397385.1"/>
</dbReference>
<evidence type="ECO:0000256" key="2">
    <source>
        <dbReference type="ARBA" id="ARBA00007951"/>
    </source>
</evidence>
<evidence type="ECO:0000259" key="8">
    <source>
        <dbReference type="Pfam" id="PF01120"/>
    </source>
</evidence>
<reference evidence="10" key="1">
    <citation type="submission" date="2025-08" db="UniProtKB">
        <authorList>
            <consortium name="RefSeq"/>
        </authorList>
    </citation>
    <scope>IDENTIFICATION</scope>
    <source>
        <tissue evidence="10">Muscle</tissue>
    </source>
</reference>
<dbReference type="Proteomes" id="UP000694941">
    <property type="component" value="Unplaced"/>
</dbReference>
<evidence type="ECO:0000256" key="4">
    <source>
        <dbReference type="ARBA" id="ARBA00022729"/>
    </source>
</evidence>
<keyword evidence="9" id="KW-1185">Reference proteome</keyword>
<dbReference type="InterPro" id="IPR000933">
    <property type="entry name" value="Glyco_hydro_29"/>
</dbReference>
<dbReference type="EC" id="3.2.1.51" evidence="3"/>
<accession>A0ABM1TB37</accession>
<sequence length="395" mass="45818">MDKPRWLLTAFVFVPLLDLSISQYEPNWKSLDSRPLPTWFDEAKIGLFLHWGVYSVPSYGPAWFWYMWVIEKDPKIVEFMHKNYKPGFTYPEFASQFTCEFYDPDHWTDIFSASGAKYVVLTTKHHDGYTLWPSKTSWNWNAVDIGPKRDLVGDLANSIRKKTDIRFGVYHSLFDGLNPLYLQDKANHWKTQDFVEFPNHSMCVEEDSDIADTQFPNHSMFVEEDSDIADTQFPNHSMFVEEDSDIADILFSHYRTCIEDVSDNTGIQLPNHSMCVLKCPVKRTVVVNDRWGSGTSCRHGDFYNCQDRYNPKTLQKHKWENAMTLDRVTWPFRRSATLSDILSIQQLISTLTETISCGGNILINVGPTPDGRIPLIFEERLRQLGQWLKVNGEAI</sequence>
<name>A0ABM1TB37_LIMPO</name>
<dbReference type="InterPro" id="IPR017853">
    <property type="entry name" value="GH"/>
</dbReference>
<evidence type="ECO:0000313" key="9">
    <source>
        <dbReference type="Proteomes" id="UP000694941"/>
    </source>
</evidence>
<feature type="chain" id="PRO_5045015942" description="alpha-L-fucosidase" evidence="7">
    <location>
        <begin position="23"/>
        <end position="395"/>
    </location>
</feature>
<evidence type="ECO:0000313" key="10">
    <source>
        <dbReference type="RefSeq" id="XP_022253093.1"/>
    </source>
</evidence>
<proteinExistence type="inferred from homology"/>
<comment type="function">
    <text evidence="1">Alpha-L-fucosidase is responsible for hydrolyzing the alpha-1,6-linked fucose joined to the reducing-end N-acetylglucosamine of the carbohydrate moieties of glycoproteins.</text>
</comment>
<keyword evidence="4 7" id="KW-0732">Signal</keyword>
<keyword evidence="5 7" id="KW-0378">Hydrolase</keyword>
<feature type="signal peptide" evidence="7">
    <location>
        <begin position="1"/>
        <end position="22"/>
    </location>
</feature>
<dbReference type="Gene3D" id="3.20.20.80">
    <property type="entry name" value="Glycosidases"/>
    <property type="match status" value="2"/>
</dbReference>
<evidence type="ECO:0000256" key="1">
    <source>
        <dbReference type="ARBA" id="ARBA00004071"/>
    </source>
</evidence>
<dbReference type="InterPro" id="IPR057739">
    <property type="entry name" value="Glyco_hydro_29_N"/>
</dbReference>
<dbReference type="PANTHER" id="PTHR10030:SF37">
    <property type="entry name" value="ALPHA-L-FUCOSIDASE-RELATED"/>
    <property type="match status" value="1"/>
</dbReference>
<protein>
    <recommendedName>
        <fullName evidence="3">alpha-L-fucosidase</fullName>
        <ecNumber evidence="3">3.2.1.51</ecNumber>
    </recommendedName>
</protein>
<dbReference type="GeneID" id="106468992"/>
<evidence type="ECO:0000256" key="3">
    <source>
        <dbReference type="ARBA" id="ARBA00012662"/>
    </source>
</evidence>
<evidence type="ECO:0000256" key="5">
    <source>
        <dbReference type="ARBA" id="ARBA00022801"/>
    </source>
</evidence>
<dbReference type="PRINTS" id="PR00741">
    <property type="entry name" value="GLHYDRLASE29"/>
</dbReference>
<gene>
    <name evidence="10" type="primary">LOC106468992</name>
</gene>
<organism evidence="9 10">
    <name type="scientific">Limulus polyphemus</name>
    <name type="common">Atlantic horseshoe crab</name>
    <dbReference type="NCBI Taxonomy" id="6850"/>
    <lineage>
        <taxon>Eukaryota</taxon>
        <taxon>Metazoa</taxon>
        <taxon>Ecdysozoa</taxon>
        <taxon>Arthropoda</taxon>
        <taxon>Chelicerata</taxon>
        <taxon>Merostomata</taxon>
        <taxon>Xiphosura</taxon>
        <taxon>Limulidae</taxon>
        <taxon>Limulus</taxon>
    </lineage>
</organism>
<dbReference type="Pfam" id="PF01120">
    <property type="entry name" value="Alpha_L_fucos"/>
    <property type="match status" value="1"/>
</dbReference>
<dbReference type="SMART" id="SM00812">
    <property type="entry name" value="Alpha_L_fucos"/>
    <property type="match status" value="1"/>
</dbReference>
<dbReference type="PIRSF" id="PIRSF001092">
    <property type="entry name" value="Alpha-L-fucosidase"/>
    <property type="match status" value="1"/>
</dbReference>